<comment type="caution">
    <text evidence="1">The sequence shown here is derived from an EMBL/GenBank/DDBJ whole genome shotgun (WGS) entry which is preliminary data.</text>
</comment>
<evidence type="ECO:0000313" key="1">
    <source>
        <dbReference type="EMBL" id="RCH99016.1"/>
    </source>
</evidence>
<gene>
    <name evidence="1" type="ORF">CU097_015106</name>
</gene>
<dbReference type="OrthoDB" id="2279273at2759"/>
<dbReference type="AlphaFoldDB" id="A0A367KA27"/>
<name>A0A367KA27_RHIAZ</name>
<evidence type="ECO:0000313" key="2">
    <source>
        <dbReference type="Proteomes" id="UP000252139"/>
    </source>
</evidence>
<organism evidence="1 2">
    <name type="scientific">Rhizopus azygosporus</name>
    <name type="common">Rhizopus microsporus var. azygosporus</name>
    <dbReference type="NCBI Taxonomy" id="86630"/>
    <lineage>
        <taxon>Eukaryota</taxon>
        <taxon>Fungi</taxon>
        <taxon>Fungi incertae sedis</taxon>
        <taxon>Mucoromycota</taxon>
        <taxon>Mucoromycotina</taxon>
        <taxon>Mucoromycetes</taxon>
        <taxon>Mucorales</taxon>
        <taxon>Mucorineae</taxon>
        <taxon>Rhizopodaceae</taxon>
        <taxon>Rhizopus</taxon>
    </lineage>
</organism>
<dbReference type="Proteomes" id="UP000252139">
    <property type="component" value="Unassembled WGS sequence"/>
</dbReference>
<proteinExistence type="predicted"/>
<reference evidence="1 2" key="1">
    <citation type="journal article" date="2018" name="G3 (Bethesda)">
        <title>Phylogenetic and Phylogenomic Definition of Rhizopus Species.</title>
        <authorList>
            <person name="Gryganskyi A.P."/>
            <person name="Golan J."/>
            <person name="Dolatabadi S."/>
            <person name="Mondo S."/>
            <person name="Robb S."/>
            <person name="Idnurm A."/>
            <person name="Muszewska A."/>
            <person name="Steczkiewicz K."/>
            <person name="Masonjones S."/>
            <person name="Liao H.L."/>
            <person name="Gajdeczka M.T."/>
            <person name="Anike F."/>
            <person name="Vuek A."/>
            <person name="Anishchenko I.M."/>
            <person name="Voigt K."/>
            <person name="de Hoog G.S."/>
            <person name="Smith M.E."/>
            <person name="Heitman J."/>
            <person name="Vilgalys R."/>
            <person name="Stajich J.E."/>
        </authorList>
    </citation>
    <scope>NUCLEOTIDE SEQUENCE [LARGE SCALE GENOMIC DNA]</scope>
    <source>
        <strain evidence="1 2">CBS 357.93</strain>
    </source>
</reference>
<keyword evidence="2" id="KW-1185">Reference proteome</keyword>
<sequence length="182" mass="21062">MPMINPAPLADIPSSIVKSRSSCICNPVLSFADDAAIGAVAARYLDDTICLWSLRYEHEERLYELWLERRLLLEPGFEKLTEELLNLINFYWSMKVNLQQKNSANEEYMINDFIPYKNLLEEAVDAILELQEEHKKKLGLYRFTTPTKETLDIVVNPSILKLTEEYDKAGMHHLGPFFTSTF</sequence>
<dbReference type="EMBL" id="PJQL01000153">
    <property type="protein sequence ID" value="RCH99016.1"/>
    <property type="molecule type" value="Genomic_DNA"/>
</dbReference>
<protein>
    <submittedName>
        <fullName evidence="1">Uncharacterized protein</fullName>
    </submittedName>
</protein>
<accession>A0A367KA27</accession>